<dbReference type="Proteomes" id="UP000633936">
    <property type="component" value="Unassembled WGS sequence"/>
</dbReference>
<name>A0ABR7HZ48_9FIRM</name>
<comment type="caution">
    <text evidence="1">The sequence shown here is derived from an EMBL/GenBank/DDBJ whole genome shotgun (WGS) entry which is preliminary data.</text>
</comment>
<accession>A0ABR7HZ48</accession>
<dbReference type="RefSeq" id="WP_187002694.1">
    <property type="nucleotide sequence ID" value="NZ_JACOQE010000001.1"/>
</dbReference>
<protein>
    <submittedName>
        <fullName evidence="1">Uncharacterized protein</fullName>
    </submittedName>
</protein>
<reference evidence="1 2" key="1">
    <citation type="submission" date="2020-08" db="EMBL/GenBank/DDBJ databases">
        <title>Genome public.</title>
        <authorList>
            <person name="Liu C."/>
            <person name="Sun Q."/>
        </authorList>
    </citation>
    <scope>NUCLEOTIDE SEQUENCE [LARGE SCALE GENOMIC DNA]</scope>
    <source>
        <strain evidence="1 2">27-44</strain>
    </source>
</reference>
<sequence length="104" mass="11645">MIKGKAKLEFGTGDIRMTGALSNNIGALCCITQPPHEIGEKVPVEDEWDPVQAEVILTFSRTESIDALIAELQDVKAMMNGIYPLEKGRIREQNLDFDTFMHRP</sequence>
<organism evidence="1 2">
    <name type="scientific">Blautia intestinalis</name>
    <dbReference type="NCBI Taxonomy" id="2763028"/>
    <lineage>
        <taxon>Bacteria</taxon>
        <taxon>Bacillati</taxon>
        <taxon>Bacillota</taxon>
        <taxon>Clostridia</taxon>
        <taxon>Lachnospirales</taxon>
        <taxon>Lachnospiraceae</taxon>
        <taxon>Blautia</taxon>
    </lineage>
</organism>
<gene>
    <name evidence="1" type="ORF">H8Z79_03475</name>
</gene>
<dbReference type="EMBL" id="JACOQE010000001">
    <property type="protein sequence ID" value="MBC5739532.1"/>
    <property type="molecule type" value="Genomic_DNA"/>
</dbReference>
<evidence type="ECO:0000313" key="2">
    <source>
        <dbReference type="Proteomes" id="UP000633936"/>
    </source>
</evidence>
<evidence type="ECO:0000313" key="1">
    <source>
        <dbReference type="EMBL" id="MBC5739532.1"/>
    </source>
</evidence>
<proteinExistence type="predicted"/>
<keyword evidence="2" id="KW-1185">Reference proteome</keyword>